<dbReference type="PANTHER" id="PTHR43861">
    <property type="entry name" value="TRANS-ACONITATE 2-METHYLTRANSFERASE-RELATED"/>
    <property type="match status" value="1"/>
</dbReference>
<proteinExistence type="inferred from homology"/>
<dbReference type="SUPFAM" id="SSF53335">
    <property type="entry name" value="S-adenosyl-L-methionine-dependent methyltransferases"/>
    <property type="match status" value="1"/>
</dbReference>
<evidence type="ECO:0000259" key="3">
    <source>
        <dbReference type="Pfam" id="PF13649"/>
    </source>
</evidence>
<dbReference type="Gene3D" id="3.40.50.150">
    <property type="entry name" value="Vaccinia Virus protein VP39"/>
    <property type="match status" value="1"/>
</dbReference>
<accession>A0A381P9G7</accession>
<dbReference type="Pfam" id="PF13649">
    <property type="entry name" value="Methyltransf_25"/>
    <property type="match status" value="1"/>
</dbReference>
<gene>
    <name evidence="4" type="ORF">METZ01_LOCUS16466</name>
</gene>
<dbReference type="PANTHER" id="PTHR43861:SF2">
    <property type="entry name" value="CARBOXY-S-ADENOSYL-L-METHIONINE SYNTHASE"/>
    <property type="match status" value="1"/>
</dbReference>
<dbReference type="InterPro" id="IPR005271">
    <property type="entry name" value="CmoA"/>
</dbReference>
<dbReference type="AlphaFoldDB" id="A0A381P9G7"/>
<dbReference type="PIRSF" id="PIRSF006325">
    <property type="entry name" value="MeTrfase_bac"/>
    <property type="match status" value="1"/>
</dbReference>
<organism evidence="4">
    <name type="scientific">marine metagenome</name>
    <dbReference type="NCBI Taxonomy" id="408172"/>
    <lineage>
        <taxon>unclassified sequences</taxon>
        <taxon>metagenomes</taxon>
        <taxon>ecological metagenomes</taxon>
    </lineage>
</organism>
<reference evidence="4" key="1">
    <citation type="submission" date="2018-05" db="EMBL/GenBank/DDBJ databases">
        <authorList>
            <person name="Lanie J.A."/>
            <person name="Ng W.-L."/>
            <person name="Kazmierczak K.M."/>
            <person name="Andrzejewski T.M."/>
            <person name="Davidsen T.M."/>
            <person name="Wayne K.J."/>
            <person name="Tettelin H."/>
            <person name="Glass J.I."/>
            <person name="Rusch D."/>
            <person name="Podicherti R."/>
            <person name="Tsui H.-C.T."/>
            <person name="Winkler M.E."/>
        </authorList>
    </citation>
    <scope>NUCLEOTIDE SEQUENCE</scope>
</reference>
<dbReference type="InterPro" id="IPR029063">
    <property type="entry name" value="SAM-dependent_MTases_sf"/>
</dbReference>
<evidence type="ECO:0000256" key="1">
    <source>
        <dbReference type="ARBA" id="ARBA00022679"/>
    </source>
</evidence>
<keyword evidence="1" id="KW-0808">Transferase</keyword>
<evidence type="ECO:0000256" key="2">
    <source>
        <dbReference type="ARBA" id="ARBA00022691"/>
    </source>
</evidence>
<dbReference type="NCBIfam" id="TIGR00740">
    <property type="entry name" value="carboxy-S-adenosyl-L-methionine synthase CmoA"/>
    <property type="match status" value="1"/>
</dbReference>
<feature type="domain" description="Methyltransferase" evidence="3">
    <location>
        <begin position="68"/>
        <end position="160"/>
    </location>
</feature>
<evidence type="ECO:0000313" key="4">
    <source>
        <dbReference type="EMBL" id="SUZ63612.1"/>
    </source>
</evidence>
<protein>
    <recommendedName>
        <fullName evidence="3">Methyltransferase domain-containing protein</fullName>
    </recommendedName>
</protein>
<dbReference type="HAMAP" id="MF_01589">
    <property type="entry name" value="Cx_SAM_synthase"/>
    <property type="match status" value="1"/>
</dbReference>
<dbReference type="InterPro" id="IPR041698">
    <property type="entry name" value="Methyltransf_25"/>
</dbReference>
<keyword evidence="2" id="KW-0949">S-adenosyl-L-methionine</keyword>
<name>A0A381P9G7_9ZZZZ</name>
<dbReference type="GO" id="GO:0002098">
    <property type="term" value="P:tRNA wobble uridine modification"/>
    <property type="evidence" value="ECO:0007669"/>
    <property type="project" value="InterPro"/>
</dbReference>
<sequence>MTIMKDSNTTDGLYQSERGQIDPFAFDEAVTEVFPDMIRRSIPGYQSIIDITGLIAAKRLQPSTTCYDLGCSLGATTTSIVNAIGDRECKIVAIDSSAPMITTASANVVDPRVSFEHADIRDVKYADASFVVANFTLQFLPPEDRFPFLRNIHDGLTRDGVFLVSEKIDDGEEFAELHVEFKRDNGYSELEISQKRTSLENVMKIDSQDVILARLNDAGFTHCRIWFRCLNWISILATS</sequence>
<dbReference type="GO" id="GO:0016740">
    <property type="term" value="F:transferase activity"/>
    <property type="evidence" value="ECO:0007669"/>
    <property type="project" value="UniProtKB-KW"/>
</dbReference>
<dbReference type="EMBL" id="UINC01000920">
    <property type="protein sequence ID" value="SUZ63612.1"/>
    <property type="molecule type" value="Genomic_DNA"/>
</dbReference>
<dbReference type="CDD" id="cd02440">
    <property type="entry name" value="AdoMet_MTases"/>
    <property type="match status" value="1"/>
</dbReference>